<accession>A0A225W5U9</accession>
<gene>
    <name evidence="1" type="ORF">PHMEG_00013627</name>
</gene>
<dbReference type="Proteomes" id="UP000198211">
    <property type="component" value="Unassembled WGS sequence"/>
</dbReference>
<reference evidence="2" key="1">
    <citation type="submission" date="2017-03" db="EMBL/GenBank/DDBJ databases">
        <title>Phytopthora megakarya and P. palmivora, two closely related causual agents of cacao black pod achieved similar genome size and gene model numbers by different mechanisms.</title>
        <authorList>
            <person name="Ali S."/>
            <person name="Shao J."/>
            <person name="Larry D.J."/>
            <person name="Kronmiller B."/>
            <person name="Shen D."/>
            <person name="Strem M.D."/>
            <person name="Melnick R.L."/>
            <person name="Guiltinan M.J."/>
            <person name="Tyler B.M."/>
            <person name="Meinhardt L.W."/>
            <person name="Bailey B.A."/>
        </authorList>
    </citation>
    <scope>NUCLEOTIDE SEQUENCE [LARGE SCALE GENOMIC DNA]</scope>
    <source>
        <strain evidence="2">zdho120</strain>
    </source>
</reference>
<sequence>MDETAVFLDHNINTTLDVCGAMDVYVKSFGLRKNRVTAVLAASASGKKMKPAMMVKSSTYSIQAVEGVVMLRGGNSWMTSEWVCKWTDYCFPWGFDYTRGGNVKAPNDQVVGSWLTRASKVVTAETIFTSFRRWFLGADDQLSLTTHSFYGLAFAEMLVKQRENDTSVEDDEDTADYDDSNDFIHLINELDL</sequence>
<dbReference type="OrthoDB" id="10637435at2759"/>
<evidence type="ECO:0000313" key="1">
    <source>
        <dbReference type="EMBL" id="OWZ13111.1"/>
    </source>
</evidence>
<protein>
    <submittedName>
        <fullName evidence="1">Pogo transposable element</fullName>
    </submittedName>
</protein>
<organism evidence="1 2">
    <name type="scientific">Phytophthora megakarya</name>
    <dbReference type="NCBI Taxonomy" id="4795"/>
    <lineage>
        <taxon>Eukaryota</taxon>
        <taxon>Sar</taxon>
        <taxon>Stramenopiles</taxon>
        <taxon>Oomycota</taxon>
        <taxon>Peronosporomycetes</taxon>
        <taxon>Peronosporales</taxon>
        <taxon>Peronosporaceae</taxon>
        <taxon>Phytophthora</taxon>
    </lineage>
</organism>
<keyword evidence="2" id="KW-1185">Reference proteome</keyword>
<evidence type="ECO:0000313" key="2">
    <source>
        <dbReference type="Proteomes" id="UP000198211"/>
    </source>
</evidence>
<proteinExistence type="predicted"/>
<dbReference type="AlphaFoldDB" id="A0A225W5U9"/>
<dbReference type="EMBL" id="NBNE01001668">
    <property type="protein sequence ID" value="OWZ13111.1"/>
    <property type="molecule type" value="Genomic_DNA"/>
</dbReference>
<comment type="caution">
    <text evidence="1">The sequence shown here is derived from an EMBL/GenBank/DDBJ whole genome shotgun (WGS) entry which is preliminary data.</text>
</comment>
<name>A0A225W5U9_9STRA</name>